<organism evidence="1 2">
    <name type="scientific">Fuerstiella marisgermanici</name>
    <dbReference type="NCBI Taxonomy" id="1891926"/>
    <lineage>
        <taxon>Bacteria</taxon>
        <taxon>Pseudomonadati</taxon>
        <taxon>Planctomycetota</taxon>
        <taxon>Planctomycetia</taxon>
        <taxon>Planctomycetales</taxon>
        <taxon>Planctomycetaceae</taxon>
        <taxon>Fuerstiella</taxon>
    </lineage>
</organism>
<dbReference type="KEGG" id="fmr:Fuma_02009"/>
<reference evidence="1 2" key="1">
    <citation type="journal article" date="2016" name="Front. Microbiol.">
        <title>Fuerstia marisgermanicae gen. nov., sp. nov., an Unusual Member of the Phylum Planctomycetes from the German Wadden Sea.</title>
        <authorList>
            <person name="Kohn T."/>
            <person name="Heuer A."/>
            <person name="Jogler M."/>
            <person name="Vollmers J."/>
            <person name="Boedeker C."/>
            <person name="Bunk B."/>
            <person name="Rast P."/>
            <person name="Borchert D."/>
            <person name="Glockner I."/>
            <person name="Freese H.M."/>
            <person name="Klenk H.P."/>
            <person name="Overmann J."/>
            <person name="Kaster A.K."/>
            <person name="Rohde M."/>
            <person name="Wiegand S."/>
            <person name="Jogler C."/>
        </authorList>
    </citation>
    <scope>NUCLEOTIDE SEQUENCE [LARGE SCALE GENOMIC DNA]</scope>
    <source>
        <strain evidence="1 2">NH11</strain>
    </source>
</reference>
<keyword evidence="2" id="KW-1185">Reference proteome</keyword>
<proteinExistence type="predicted"/>
<gene>
    <name evidence="1" type="ORF">Fuma_02009</name>
</gene>
<accession>A0A1P8WEA4</accession>
<sequence length="41" mass="4448">MRGPLPDVASLRPTSPPTLRWERYVSNAYAGAQSGMISQGE</sequence>
<protein>
    <submittedName>
        <fullName evidence="1">Uncharacterized protein</fullName>
    </submittedName>
</protein>
<evidence type="ECO:0000313" key="2">
    <source>
        <dbReference type="Proteomes" id="UP000187735"/>
    </source>
</evidence>
<dbReference type="Proteomes" id="UP000187735">
    <property type="component" value="Chromosome"/>
</dbReference>
<dbReference type="EMBL" id="CP017641">
    <property type="protein sequence ID" value="APZ92398.1"/>
    <property type="molecule type" value="Genomic_DNA"/>
</dbReference>
<name>A0A1P8WEA4_9PLAN</name>
<dbReference type="AlphaFoldDB" id="A0A1P8WEA4"/>
<evidence type="ECO:0000313" key="1">
    <source>
        <dbReference type="EMBL" id="APZ92398.1"/>
    </source>
</evidence>